<sequence>MRTLQFSANCQSHSQIDNSSDAAQQYVTTLLSEKLSNFGFQTDLEKQASKVEVRLDDYPVAISVICDQVDDQGHLLCRINAHAEEEQPWFKKIETQSMIKQLASAVENTLKDDATFSEFEWKA</sequence>
<evidence type="ECO:0000313" key="1">
    <source>
        <dbReference type="EMBL" id="MDQ9071492.1"/>
    </source>
</evidence>
<reference evidence="1" key="1">
    <citation type="submission" date="2023-08" db="EMBL/GenBank/DDBJ databases">
        <title>Emergence of clinically-relevant ST2 carbapenem-resistant Acinetobacter baumannii strains in hospital sewages in Zhejiang, East of China.</title>
        <authorList>
            <person name="Kaichao C."/>
            <person name="Zhang R."/>
        </authorList>
    </citation>
    <scope>NUCLEOTIDE SEQUENCE</scope>
    <source>
        <strain evidence="1">M-SY-60</strain>
    </source>
</reference>
<organism evidence="1 2">
    <name type="scientific">Acinetobacter gerneri</name>
    <dbReference type="NCBI Taxonomy" id="202952"/>
    <lineage>
        <taxon>Bacteria</taxon>
        <taxon>Pseudomonadati</taxon>
        <taxon>Pseudomonadota</taxon>
        <taxon>Gammaproteobacteria</taxon>
        <taxon>Moraxellales</taxon>
        <taxon>Moraxellaceae</taxon>
        <taxon>Acinetobacter</taxon>
    </lineage>
</organism>
<dbReference type="RefSeq" id="WP_308955834.1">
    <property type="nucleotide sequence ID" value="NZ_JAVICY010000010.1"/>
</dbReference>
<protein>
    <submittedName>
        <fullName evidence="1">Uncharacterized protein</fullName>
    </submittedName>
</protein>
<gene>
    <name evidence="1" type="ORF">RFH51_08490</name>
</gene>
<proteinExistence type="predicted"/>
<name>A0AAW8JHJ7_9GAMM</name>
<comment type="caution">
    <text evidence="1">The sequence shown here is derived from an EMBL/GenBank/DDBJ whole genome shotgun (WGS) entry which is preliminary data.</text>
</comment>
<dbReference type="Proteomes" id="UP001243195">
    <property type="component" value="Unassembled WGS sequence"/>
</dbReference>
<dbReference type="EMBL" id="JAVIDA010000009">
    <property type="protein sequence ID" value="MDQ9071492.1"/>
    <property type="molecule type" value="Genomic_DNA"/>
</dbReference>
<evidence type="ECO:0000313" key="2">
    <source>
        <dbReference type="Proteomes" id="UP001243195"/>
    </source>
</evidence>
<dbReference type="AlphaFoldDB" id="A0AAW8JHJ7"/>
<accession>A0AAW8JHJ7</accession>